<accession>A0A8J9ZRT2</accession>
<dbReference type="GO" id="GO:0003676">
    <property type="term" value="F:nucleic acid binding"/>
    <property type="evidence" value="ECO:0007669"/>
    <property type="project" value="InterPro"/>
</dbReference>
<sequence>MAVDPDEQQQKVEFYRLIDNKISNLGQSKKESFCITQDKYNKALEALQLPKGVKCPEGNKFKFWASQHFQLQEIGSKKILYCQKTSRPVVPKEDIFDTIKCCHTRVGHSRRDKTWLEINNNYSWIRHDLLALYLSTCRECSTRVPLKKPAAGRPIISLGFMTRMQMDLIDMTSRPDEDYKWILHMRDHFSKFSWTHPLTSKRVSEVAEKLVQTFCLFGSPHLLQSDNGKEFVAGVINELTEQWSGLAIIHGRPRHPQSQGCVERANGDLQLKLGKWLEEHPDKGWAEGLQHITYAINTSVSATTGKSPYAVVFGQSPRTHCAELEILADQGIQHEDDIPGLFADTIASDQPEQLTPHVEPSHDQAEANSTQTETASSQQSMHMAQESQSAPIKHGIRRDYHLLHGTRIVAVGTEVQGQEIVHGHTIDPQHQAVFQLTNVTDPTHVPTSGNPFDEPLAEGQFVTWEKEHTTVVEEPDTPHGKIRKIATSNYLKAANRQQINFDAKVKGLVKDYSLGDTVGVRISEVDRTNTDPRLVPCKVLEVRKEGLDTTYRVYSAGGKLRHNFKSEDLVDMRNVCFPALEGIDVQDLEEITLIQAARKSSGWQASAANVCSCSGF</sequence>
<evidence type="ECO:0000313" key="4">
    <source>
        <dbReference type="Proteomes" id="UP000838412"/>
    </source>
</evidence>
<feature type="compositionally biased region" description="Low complexity" evidence="1">
    <location>
        <begin position="366"/>
        <end position="380"/>
    </location>
</feature>
<feature type="compositionally biased region" description="Polar residues" evidence="1">
    <location>
        <begin position="381"/>
        <end position="390"/>
    </location>
</feature>
<proteinExistence type="predicted"/>
<dbReference type="EMBL" id="OV696688">
    <property type="protein sequence ID" value="CAH1258983.1"/>
    <property type="molecule type" value="Genomic_DNA"/>
</dbReference>
<dbReference type="InterPro" id="IPR036397">
    <property type="entry name" value="RNaseH_sf"/>
</dbReference>
<dbReference type="PANTHER" id="PTHR37984:SF5">
    <property type="entry name" value="PROTEIN NYNRIN-LIKE"/>
    <property type="match status" value="1"/>
</dbReference>
<dbReference type="SUPFAM" id="SSF53098">
    <property type="entry name" value="Ribonuclease H-like"/>
    <property type="match status" value="1"/>
</dbReference>
<dbReference type="AlphaFoldDB" id="A0A8J9ZRT2"/>
<keyword evidence="4" id="KW-1185">Reference proteome</keyword>
<reference evidence="3" key="1">
    <citation type="submission" date="2022-01" db="EMBL/GenBank/DDBJ databases">
        <authorList>
            <person name="Braso-Vives M."/>
        </authorList>
    </citation>
    <scope>NUCLEOTIDE SEQUENCE</scope>
</reference>
<name>A0A8J9ZRT2_BRALA</name>
<evidence type="ECO:0000256" key="1">
    <source>
        <dbReference type="SAM" id="MobiDB-lite"/>
    </source>
</evidence>
<organism evidence="3 4">
    <name type="scientific">Branchiostoma lanceolatum</name>
    <name type="common">Common lancelet</name>
    <name type="synonym">Amphioxus lanceolatum</name>
    <dbReference type="NCBI Taxonomy" id="7740"/>
    <lineage>
        <taxon>Eukaryota</taxon>
        <taxon>Metazoa</taxon>
        <taxon>Chordata</taxon>
        <taxon>Cephalochordata</taxon>
        <taxon>Leptocardii</taxon>
        <taxon>Amphioxiformes</taxon>
        <taxon>Branchiostomatidae</taxon>
        <taxon>Branchiostoma</taxon>
    </lineage>
</organism>
<evidence type="ECO:0000259" key="2">
    <source>
        <dbReference type="PROSITE" id="PS50994"/>
    </source>
</evidence>
<dbReference type="InterPro" id="IPR012337">
    <property type="entry name" value="RNaseH-like_sf"/>
</dbReference>
<feature type="domain" description="Integrase catalytic" evidence="2">
    <location>
        <begin position="150"/>
        <end position="316"/>
    </location>
</feature>
<dbReference type="GO" id="GO:0015074">
    <property type="term" value="P:DNA integration"/>
    <property type="evidence" value="ECO:0007669"/>
    <property type="project" value="InterPro"/>
</dbReference>
<dbReference type="PANTHER" id="PTHR37984">
    <property type="entry name" value="PROTEIN CBG26694"/>
    <property type="match status" value="1"/>
</dbReference>
<evidence type="ECO:0000313" key="3">
    <source>
        <dbReference type="EMBL" id="CAH1258983.1"/>
    </source>
</evidence>
<dbReference type="PROSITE" id="PS50994">
    <property type="entry name" value="INTEGRASE"/>
    <property type="match status" value="1"/>
</dbReference>
<dbReference type="Gene3D" id="3.30.420.10">
    <property type="entry name" value="Ribonuclease H-like superfamily/Ribonuclease H"/>
    <property type="match status" value="1"/>
</dbReference>
<feature type="region of interest" description="Disordered" evidence="1">
    <location>
        <begin position="352"/>
        <end position="391"/>
    </location>
</feature>
<dbReference type="OrthoDB" id="2499658at2759"/>
<dbReference type="InterPro" id="IPR050951">
    <property type="entry name" value="Retrovirus_Pol_polyprotein"/>
</dbReference>
<gene>
    <name evidence="3" type="primary">KRBA2</name>
    <name evidence="3" type="ORF">BLAG_LOCUS16383</name>
</gene>
<dbReference type="Proteomes" id="UP000838412">
    <property type="component" value="Chromosome 3"/>
</dbReference>
<protein>
    <submittedName>
        <fullName evidence="3">KRBA2 protein</fullName>
    </submittedName>
</protein>
<dbReference type="InterPro" id="IPR001584">
    <property type="entry name" value="Integrase_cat-core"/>
</dbReference>